<feature type="region of interest" description="Disordered" evidence="1">
    <location>
        <begin position="1206"/>
        <end position="1240"/>
    </location>
</feature>
<evidence type="ECO:0000256" key="1">
    <source>
        <dbReference type="SAM" id="MobiDB-lite"/>
    </source>
</evidence>
<feature type="compositionally biased region" description="Acidic residues" evidence="1">
    <location>
        <begin position="717"/>
        <end position="769"/>
    </location>
</feature>
<proteinExistence type="predicted"/>
<feature type="compositionally biased region" description="Basic and acidic residues" evidence="1">
    <location>
        <begin position="1128"/>
        <end position="1147"/>
    </location>
</feature>
<reference evidence="2 3" key="1">
    <citation type="submission" date="2018-06" db="EMBL/GenBank/DDBJ databases">
        <title>A transcriptomic atlas of mushroom development highlights an independent origin of complex multicellularity.</title>
        <authorList>
            <consortium name="DOE Joint Genome Institute"/>
            <person name="Krizsan K."/>
            <person name="Almasi E."/>
            <person name="Merenyi Z."/>
            <person name="Sahu N."/>
            <person name="Viragh M."/>
            <person name="Koszo T."/>
            <person name="Mondo S."/>
            <person name="Kiss B."/>
            <person name="Balint B."/>
            <person name="Kues U."/>
            <person name="Barry K."/>
            <person name="Hegedus J.C."/>
            <person name="Henrissat B."/>
            <person name="Johnson J."/>
            <person name="Lipzen A."/>
            <person name="Ohm R."/>
            <person name="Nagy I."/>
            <person name="Pangilinan J."/>
            <person name="Yan J."/>
            <person name="Xiong Y."/>
            <person name="Grigoriev I.V."/>
            <person name="Hibbett D.S."/>
            <person name="Nagy L.G."/>
        </authorList>
    </citation>
    <scope>NUCLEOTIDE SEQUENCE [LARGE SCALE GENOMIC DNA]</scope>
    <source>
        <strain evidence="2 3">SZMC22713</strain>
    </source>
</reference>
<feature type="compositionally biased region" description="Polar residues" evidence="1">
    <location>
        <begin position="1229"/>
        <end position="1240"/>
    </location>
</feature>
<feature type="compositionally biased region" description="Acidic residues" evidence="1">
    <location>
        <begin position="693"/>
        <end position="709"/>
    </location>
</feature>
<dbReference type="EMBL" id="ML170181">
    <property type="protein sequence ID" value="TDL21311.1"/>
    <property type="molecule type" value="Genomic_DNA"/>
</dbReference>
<feature type="compositionally biased region" description="Basic and acidic residues" evidence="1">
    <location>
        <begin position="64"/>
        <end position="77"/>
    </location>
</feature>
<feature type="compositionally biased region" description="Basic and acidic residues" evidence="1">
    <location>
        <begin position="246"/>
        <end position="255"/>
    </location>
</feature>
<evidence type="ECO:0000313" key="2">
    <source>
        <dbReference type="EMBL" id="TDL21311.1"/>
    </source>
</evidence>
<dbReference type="Proteomes" id="UP000294933">
    <property type="component" value="Unassembled WGS sequence"/>
</dbReference>
<feature type="compositionally biased region" description="Acidic residues" evidence="1">
    <location>
        <begin position="828"/>
        <end position="839"/>
    </location>
</feature>
<feature type="compositionally biased region" description="Polar residues" evidence="1">
    <location>
        <begin position="119"/>
        <end position="133"/>
    </location>
</feature>
<accession>A0A4Y7Q1V8</accession>
<feature type="compositionally biased region" description="Low complexity" evidence="1">
    <location>
        <begin position="992"/>
        <end position="1009"/>
    </location>
</feature>
<feature type="compositionally biased region" description="Basic and acidic residues" evidence="1">
    <location>
        <begin position="297"/>
        <end position="317"/>
    </location>
</feature>
<dbReference type="STRING" id="50990.A0A4Y7Q1V8"/>
<protein>
    <submittedName>
        <fullName evidence="2">Uncharacterized protein</fullName>
    </submittedName>
</protein>
<organism evidence="2 3">
    <name type="scientific">Rickenella mellea</name>
    <dbReference type="NCBI Taxonomy" id="50990"/>
    <lineage>
        <taxon>Eukaryota</taxon>
        <taxon>Fungi</taxon>
        <taxon>Dikarya</taxon>
        <taxon>Basidiomycota</taxon>
        <taxon>Agaricomycotina</taxon>
        <taxon>Agaricomycetes</taxon>
        <taxon>Hymenochaetales</taxon>
        <taxon>Rickenellaceae</taxon>
        <taxon>Rickenella</taxon>
    </lineage>
</organism>
<feature type="compositionally biased region" description="Polar residues" evidence="1">
    <location>
        <begin position="937"/>
        <end position="947"/>
    </location>
</feature>
<feature type="compositionally biased region" description="Basic and acidic residues" evidence="1">
    <location>
        <begin position="789"/>
        <end position="813"/>
    </location>
</feature>
<feature type="compositionally biased region" description="Polar residues" evidence="1">
    <location>
        <begin position="1093"/>
        <end position="1106"/>
    </location>
</feature>
<feature type="region of interest" description="Disordered" evidence="1">
    <location>
        <begin position="12"/>
        <end position="354"/>
    </location>
</feature>
<name>A0A4Y7Q1V8_9AGAM</name>
<evidence type="ECO:0000313" key="3">
    <source>
        <dbReference type="Proteomes" id="UP000294933"/>
    </source>
</evidence>
<feature type="compositionally biased region" description="Basic and acidic residues" evidence="1">
    <location>
        <begin position="446"/>
        <end position="455"/>
    </location>
</feature>
<feature type="compositionally biased region" description="Basic and acidic residues" evidence="1">
    <location>
        <begin position="884"/>
        <end position="900"/>
    </location>
</feature>
<dbReference type="OrthoDB" id="6627536at2759"/>
<feature type="compositionally biased region" description="Basic residues" evidence="1">
    <location>
        <begin position="198"/>
        <end position="209"/>
    </location>
</feature>
<sequence length="1377" mass="150291">MELEVDDDVVVATAGVDDDDGPRAPSSTLSSLTALSEVSTSTSTSKAVAVAVVDLTDTADNADTDPKTKTRGIKAEMETTSISISTSTALSTSNALPSSSSKSPVSGSGSGSPKSTTSRASSASFKSLITTRGQTRRESGRQLGTPRLEDGNGNGNGDSSTSSTGPTTSTTTSTTTAATTPEEQEQEEQEEQEETPRKRGPGRPRKRPHPSLVSRKSGSGEGGGERDRDRVTRGRRKAGASEEESEERRDSEARVLRARPSLPSLNSSGNLKGAKGKGKAGEGSTPTTTGKSLAKSKPKDADVQGKDKKKEGEDKKPKGPTCMTCGTELPVPLPPVVEPSASEEKEKGVEEVREDCSRCKRHLVIYGVPWPQRNPTPGSASAGILPTPREDTPSTSALHGNNKDNNHKVTRKGLSLLDRKLKAVSASASSAKAGASAGASPRKRRRLDEDVPEKKERKKPGPKPKLKPGPKEKKGATGWLKKRAAKPAPPPVKKAVKKPKPEKPKLKKRVFVNAWVEIDYSKVKVMARKTAPPPVPLARYTVEHIRWAKRQKVLRRLWNVNDPNVEVVMMRKGITKAQAIETSGLLPRPALAVPVPVKKRVFVKAYIPRWRWSAPKHKVIARKSLGPPPPQALYSVARIPWKKRQRALREAWGKRVNVEVVLMKPGMTKEEAIKASGLLPTPAPRVWNKPPPDDLDSDYCDDWDEYESSSDDKEQEAQEESEGEEQEGEIDSDEWEEGEEEWEDGREDEEEEEDEDEDEEEEEDEEEADTQPRMPRAPWSPRKRVRTYSRKELQRWRQKEADREKKKQEETHHSKSSPRKSIGFVDLTESDEESDEEMPDQQTASTAVNTQTSTPRKPGRPRKDSVPSPSTSLAVPPGMSPVLRAERAQARAQKRDKDAAATKANIKVAPAPPALVESTPAVKGEGTTKPVQDGNDSDCTASGQPRDSNGRFGRKAATNGRFKRGMNAGSARMSRAKRGLKGPGRFQPKNKAAQAAQAAQVAQAVQENDSGSESESEDSQKKRSRPHNASQSAELDTPPAKKLRLDEELESADEDDRRDKTFWPALPSPPLGYGFKRFGLLNTRPNPGLMSRWRTTPPSSTHSQESTPTLLDDGTDDDTRSDAQPATPERDSDMPDVKQTELEDTPRRSKLAHSVPETPVIGMDDSDGESEIVVRQPRRPSIIPPLRGLGLYQRPSPIALAKRIWSTESPMTEDGERRGDKFSLPPSPTRSTSGSEISRASTYRVTEEITLARKKASVLSLGKSVPHPNSLTLGNQNIIEHGLPDPRHFTLQPVAPIGSKHTASALEGIKDRARTISHEYHASHFSKDMGDHDMGLFASIPNGLSASKLMRSSFLPPASPIPTSSSFVQAGWDSSDE</sequence>
<feature type="compositionally biased region" description="Low complexity" evidence="1">
    <location>
        <begin position="159"/>
        <end position="181"/>
    </location>
</feature>
<keyword evidence="3" id="KW-1185">Reference proteome</keyword>
<dbReference type="VEuPathDB" id="FungiDB:BD410DRAFT_789738"/>
<feature type="compositionally biased region" description="Low complexity" evidence="1">
    <location>
        <begin position="260"/>
        <end position="273"/>
    </location>
</feature>
<feature type="compositionally biased region" description="Low complexity" evidence="1">
    <location>
        <begin position="423"/>
        <end position="440"/>
    </location>
</feature>
<feature type="compositionally biased region" description="Basic and acidic residues" evidence="1">
    <location>
        <begin position="223"/>
        <end position="232"/>
    </location>
</feature>
<feature type="compositionally biased region" description="Acidic residues" evidence="1">
    <location>
        <begin position="182"/>
        <end position="193"/>
    </location>
</feature>
<feature type="compositionally biased region" description="Polar residues" evidence="1">
    <location>
        <begin position="840"/>
        <end position="855"/>
    </location>
</feature>
<feature type="region of interest" description="Disordered" evidence="1">
    <location>
        <begin position="680"/>
        <end position="1173"/>
    </location>
</feature>
<feature type="region of interest" description="Disordered" evidence="1">
    <location>
        <begin position="368"/>
        <end position="504"/>
    </location>
</feature>
<feature type="compositionally biased region" description="Low complexity" evidence="1">
    <location>
        <begin position="24"/>
        <end position="61"/>
    </location>
</feature>
<gene>
    <name evidence="2" type="ORF">BD410DRAFT_789738</name>
</gene>
<feature type="compositionally biased region" description="Low complexity" evidence="1">
    <location>
        <begin position="79"/>
        <end position="118"/>
    </location>
</feature>
<feature type="compositionally biased region" description="Basic and acidic residues" evidence="1">
    <location>
        <begin position="342"/>
        <end position="354"/>
    </location>
</feature>
<feature type="compositionally biased region" description="Basic residues" evidence="1">
    <location>
        <begin position="456"/>
        <end position="468"/>
    </location>
</feature>